<reference evidence="1" key="1">
    <citation type="submission" date="2022-06" db="EMBL/GenBank/DDBJ databases">
        <authorList>
            <person name="Legras J.-L."/>
            <person name="Devillers H."/>
            <person name="Grondin C."/>
        </authorList>
    </citation>
    <scope>NUCLEOTIDE SEQUENCE</scope>
    <source>
        <strain evidence="1">CLIB 1444</strain>
    </source>
</reference>
<organism evidence="1 2">
    <name type="scientific">[Candida] jaroonii</name>
    <dbReference type="NCBI Taxonomy" id="467808"/>
    <lineage>
        <taxon>Eukaryota</taxon>
        <taxon>Fungi</taxon>
        <taxon>Dikarya</taxon>
        <taxon>Ascomycota</taxon>
        <taxon>Saccharomycotina</taxon>
        <taxon>Pichiomycetes</taxon>
        <taxon>Debaryomycetaceae</taxon>
        <taxon>Yamadazyma</taxon>
    </lineage>
</organism>
<gene>
    <name evidence="1" type="ORF">CLIB1444_13S03708</name>
</gene>
<keyword evidence="2" id="KW-1185">Reference proteome</keyword>
<sequence length="473" mass="53829">MKNSSVKAIKELLLASFYSITYIRNVFDDDVFTDYQFESDKPLTLKKIIRGKSLRSDHFIRVIEEGVFSSIDNNSISGLQIGFSLEDSPILQEVYLFEFDYKQGYISIQSVDTSMNVTKNDMHKLIRKLIIITQTFNPLLLQTSISIKLLFKENYPSGFQPKLFEDASNEFNEILFDGVDDFQYLGNVAFEEDMVGVRAISNVGKVVHERSIKINPFSLLTNHEEDYLGFFDEICFPPDMQSDINRIKNDIKRYSSDNFIPESIDPENEEIIGCECGLTHQSLDGDVFKCQECGNLIHMFCYAMSRGNFIPIPCITCRHQLMELEDLLKLRGLYKILFTKGVSLNSVVDLNDEATVSIINFLFKTNNFSTTSEFTLEDGGWVSSLTPPSDKFIDNKGVKLHEGELCNFIFAPTGSKYFDINFTPVTEFLNSEDQFTIDKFHQLIDIAHNSSGITSQESYLVSKSLGTQVDSSL</sequence>
<proteinExistence type="predicted"/>
<accession>A0ACA9YFB5</accession>
<dbReference type="EMBL" id="CALSDN010000013">
    <property type="protein sequence ID" value="CAH6723251.1"/>
    <property type="molecule type" value="Genomic_DNA"/>
</dbReference>
<protein>
    <submittedName>
        <fullName evidence="1">Uncharacterized protein</fullName>
    </submittedName>
</protein>
<name>A0ACA9YFB5_9ASCO</name>
<evidence type="ECO:0000313" key="1">
    <source>
        <dbReference type="EMBL" id="CAH6723251.1"/>
    </source>
</evidence>
<comment type="caution">
    <text evidence="1">The sequence shown here is derived from an EMBL/GenBank/DDBJ whole genome shotgun (WGS) entry which is preliminary data.</text>
</comment>
<evidence type="ECO:0000313" key="2">
    <source>
        <dbReference type="Proteomes" id="UP001152531"/>
    </source>
</evidence>
<dbReference type="Proteomes" id="UP001152531">
    <property type="component" value="Unassembled WGS sequence"/>
</dbReference>